<accession>A0A317WM88</accession>
<feature type="region of interest" description="Disordered" evidence="1">
    <location>
        <begin position="1"/>
        <end position="64"/>
    </location>
</feature>
<dbReference type="PRINTS" id="PR01217">
    <property type="entry name" value="PRICHEXTENSN"/>
</dbReference>
<protein>
    <submittedName>
        <fullName evidence="2">Uncharacterized protein</fullName>
    </submittedName>
</protein>
<feature type="compositionally biased region" description="Polar residues" evidence="1">
    <location>
        <begin position="318"/>
        <end position="328"/>
    </location>
</feature>
<dbReference type="VEuPathDB" id="FungiDB:BO70DRAFT_427534"/>
<name>A0A317WM88_9EURO</name>
<feature type="compositionally biased region" description="Low complexity" evidence="1">
    <location>
        <begin position="383"/>
        <end position="446"/>
    </location>
</feature>
<dbReference type="Proteomes" id="UP000247233">
    <property type="component" value="Unassembled WGS sequence"/>
</dbReference>
<gene>
    <name evidence="2" type="ORF">BO70DRAFT_427534</name>
</gene>
<organism evidence="2 3">
    <name type="scientific">Aspergillus heteromorphus CBS 117.55</name>
    <dbReference type="NCBI Taxonomy" id="1448321"/>
    <lineage>
        <taxon>Eukaryota</taxon>
        <taxon>Fungi</taxon>
        <taxon>Dikarya</taxon>
        <taxon>Ascomycota</taxon>
        <taxon>Pezizomycotina</taxon>
        <taxon>Eurotiomycetes</taxon>
        <taxon>Eurotiomycetidae</taxon>
        <taxon>Eurotiales</taxon>
        <taxon>Aspergillaceae</taxon>
        <taxon>Aspergillus</taxon>
        <taxon>Aspergillus subgen. Circumdati</taxon>
    </lineage>
</organism>
<feature type="compositionally biased region" description="Pro residues" evidence="1">
    <location>
        <begin position="447"/>
        <end position="480"/>
    </location>
</feature>
<evidence type="ECO:0000256" key="1">
    <source>
        <dbReference type="SAM" id="MobiDB-lite"/>
    </source>
</evidence>
<keyword evidence="3" id="KW-1185">Reference proteome</keyword>
<proteinExistence type="predicted"/>
<feature type="compositionally biased region" description="Polar residues" evidence="1">
    <location>
        <begin position="43"/>
        <end position="64"/>
    </location>
</feature>
<dbReference type="EMBL" id="MSFL01000006">
    <property type="protein sequence ID" value="PWY87616.1"/>
    <property type="molecule type" value="Genomic_DNA"/>
</dbReference>
<comment type="caution">
    <text evidence="2">The sequence shown here is derived from an EMBL/GenBank/DDBJ whole genome shotgun (WGS) entry which is preliminary data.</text>
</comment>
<evidence type="ECO:0000313" key="3">
    <source>
        <dbReference type="Proteomes" id="UP000247233"/>
    </source>
</evidence>
<dbReference type="RefSeq" id="XP_025401499.1">
    <property type="nucleotide sequence ID" value="XM_025547894.1"/>
</dbReference>
<feature type="compositionally biased region" description="Pro residues" evidence="1">
    <location>
        <begin position="334"/>
        <end position="346"/>
    </location>
</feature>
<feature type="compositionally biased region" description="Basic residues" evidence="1">
    <location>
        <begin position="117"/>
        <end position="138"/>
    </location>
</feature>
<feature type="region of interest" description="Disordered" evidence="1">
    <location>
        <begin position="282"/>
        <end position="480"/>
    </location>
</feature>
<reference evidence="2 3" key="1">
    <citation type="submission" date="2016-12" db="EMBL/GenBank/DDBJ databases">
        <title>The genomes of Aspergillus section Nigri reveals drivers in fungal speciation.</title>
        <authorList>
            <consortium name="DOE Joint Genome Institute"/>
            <person name="Vesth T.C."/>
            <person name="Nybo J."/>
            <person name="Theobald S."/>
            <person name="Brandl J."/>
            <person name="Frisvad J.C."/>
            <person name="Nielsen K.F."/>
            <person name="Lyhne E.K."/>
            <person name="Kogle M.E."/>
            <person name="Kuo A."/>
            <person name="Riley R."/>
            <person name="Clum A."/>
            <person name="Nolan M."/>
            <person name="Lipzen A."/>
            <person name="Salamov A."/>
            <person name="Henrissat B."/>
            <person name="Wiebenga A."/>
            <person name="De Vries R.P."/>
            <person name="Grigoriev I.V."/>
            <person name="Mortensen U.H."/>
            <person name="Andersen M.R."/>
            <person name="Baker S.E."/>
        </authorList>
    </citation>
    <scope>NUCLEOTIDE SEQUENCE [LARGE SCALE GENOMIC DNA]</scope>
    <source>
        <strain evidence="2 3">CBS 117.55</strain>
    </source>
</reference>
<dbReference type="GeneID" id="37070131"/>
<dbReference type="STRING" id="1448321.A0A317WM88"/>
<dbReference type="OrthoDB" id="4757558at2759"/>
<dbReference type="AlphaFoldDB" id="A0A317WM88"/>
<feature type="region of interest" description="Disordered" evidence="1">
    <location>
        <begin position="93"/>
        <end position="267"/>
    </location>
</feature>
<feature type="compositionally biased region" description="Low complexity" evidence="1">
    <location>
        <begin position="144"/>
        <end position="182"/>
    </location>
</feature>
<evidence type="ECO:0000313" key="2">
    <source>
        <dbReference type="EMBL" id="PWY87616.1"/>
    </source>
</evidence>
<sequence>MDPQSAHAFSSSKHVPPDKEPGDPQTTAPAHFVSPPSPPTILSWIQTTPQPDSLSDSTEEASSQIRSNAIALIRERTVSRLSPAKTAYPFVMADGQAGGKPASLPAAPVEPVSGSKASKKRGYPKKNKYNKKKNKKHGAAGDAGVESTETSSVSEGVELPGQSSTDVRSSSRESSAASMKGSPGKLSVPASGLKESISSSDIAGGAGGSGDKGESSQGDPTEAVTEAMDKLDFRDKGKRRVDRVDPVTGDEIIEGPAPQPAANIKPVTGPSYAFVAAERGKMEGPDKMGSPKAAAVNDGPLANLFRPAPDPEPAKDTLSLTRKPNNSKEILPDSPSPGPELPPIPSHPGRSPRVKLPRIPEVGSEGVQKPNQSPARLPDFYYPSASPHTHTSTPQSTTTTATTYWPSHTQTPGTTAASPSSPPSKETTQEPPKTNPNTTPTLTHAHPLPPIPLIPIIPSPTPFPSLTPLTPTPRPPPTPKPKYTYNLDSVGFPCGLPSCPARCNLWDGATVICPRCGPFSATRYCSKAHLLADIKLHWATSCGRTTFLNTCNPTSIPRAVHAQPPLIPSLHGCDTPERHRQAVYFGMNANEGDYFVFKDWVDYAQGRPGGGGEGVDGMDLESRCSNEVIHVIKFEDVDMRDRFRRVLAVCLFLTIEVPRCTDYLYRLLRDHLRRSRSTHLLPSLLHQLSHEFHVQIEPSQRHACETDWDGRNRRHCTNDVCRSEYVRWLGSLDRPGIGRFVEVREASHWVLRTARITHPEVKGSWERMMGNGWGQEVVVGDRRVFSRGEGWDGVAGPVVGGEAGLRGMEMEE</sequence>